<proteinExistence type="predicted"/>
<dbReference type="AlphaFoldDB" id="A0A8T0GW65"/>
<evidence type="ECO:0000313" key="3">
    <source>
        <dbReference type="Proteomes" id="UP000822688"/>
    </source>
</evidence>
<dbReference type="Proteomes" id="UP000822688">
    <property type="component" value="Chromosome 9"/>
</dbReference>
<reference evidence="2" key="1">
    <citation type="submission" date="2020-06" db="EMBL/GenBank/DDBJ databases">
        <title>WGS assembly of Ceratodon purpureus strain R40.</title>
        <authorList>
            <person name="Carey S.B."/>
            <person name="Jenkins J."/>
            <person name="Shu S."/>
            <person name="Lovell J.T."/>
            <person name="Sreedasyam A."/>
            <person name="Maumus F."/>
            <person name="Tiley G.P."/>
            <person name="Fernandez-Pozo N."/>
            <person name="Barry K."/>
            <person name="Chen C."/>
            <person name="Wang M."/>
            <person name="Lipzen A."/>
            <person name="Daum C."/>
            <person name="Saski C.A."/>
            <person name="Payton A.C."/>
            <person name="Mcbreen J.C."/>
            <person name="Conrad R.E."/>
            <person name="Kollar L.M."/>
            <person name="Olsson S."/>
            <person name="Huttunen S."/>
            <person name="Landis J.B."/>
            <person name="Wickett N.J."/>
            <person name="Johnson M.G."/>
            <person name="Rensing S.A."/>
            <person name="Grimwood J."/>
            <person name="Schmutz J."/>
            <person name="Mcdaniel S.F."/>
        </authorList>
    </citation>
    <scope>NUCLEOTIDE SEQUENCE</scope>
    <source>
        <strain evidence="2">R40</strain>
    </source>
</reference>
<dbReference type="EMBL" id="CM026430">
    <property type="protein sequence ID" value="KAG0562559.1"/>
    <property type="molecule type" value="Genomic_DNA"/>
</dbReference>
<keyword evidence="3" id="KW-1185">Reference proteome</keyword>
<evidence type="ECO:0000313" key="2">
    <source>
        <dbReference type="EMBL" id="KAG0562559.1"/>
    </source>
</evidence>
<evidence type="ECO:0000256" key="1">
    <source>
        <dbReference type="SAM" id="MobiDB-lite"/>
    </source>
</evidence>
<gene>
    <name evidence="2" type="ORF">KC19_9G155900</name>
</gene>
<feature type="region of interest" description="Disordered" evidence="1">
    <location>
        <begin position="1"/>
        <end position="46"/>
    </location>
</feature>
<protein>
    <submittedName>
        <fullName evidence="2">Uncharacterized protein</fullName>
    </submittedName>
</protein>
<organism evidence="2 3">
    <name type="scientific">Ceratodon purpureus</name>
    <name type="common">Fire moss</name>
    <name type="synonym">Dicranum purpureum</name>
    <dbReference type="NCBI Taxonomy" id="3225"/>
    <lineage>
        <taxon>Eukaryota</taxon>
        <taxon>Viridiplantae</taxon>
        <taxon>Streptophyta</taxon>
        <taxon>Embryophyta</taxon>
        <taxon>Bryophyta</taxon>
        <taxon>Bryophytina</taxon>
        <taxon>Bryopsida</taxon>
        <taxon>Dicranidae</taxon>
        <taxon>Pseudoditrichales</taxon>
        <taxon>Ditrichaceae</taxon>
        <taxon>Ceratodon</taxon>
    </lineage>
</organism>
<comment type="caution">
    <text evidence="2">The sequence shown here is derived from an EMBL/GenBank/DDBJ whole genome shotgun (WGS) entry which is preliminary data.</text>
</comment>
<name>A0A8T0GW65_CERPU</name>
<accession>A0A8T0GW65</accession>
<sequence length="113" mass="12540">MHKTICAGSTAGDSPSKSFSSPSHPPHQVSNKRTACMSQNPQPHHAGIEIESTKTAMKVNSLKNVDYVYLGDGSLVTFNFHKWSQILILRPTLNFHEPITLFSSFSNLEDQLQ</sequence>
<feature type="compositionally biased region" description="Polar residues" evidence="1">
    <location>
        <begin position="28"/>
        <end position="42"/>
    </location>
</feature>